<comment type="function">
    <text evidence="6">Negative regulator of FtsZ ring formation; modulates the frequency and position of FtsZ ring formation. Inhibits FtsZ ring formation at polar sites. Interacts either with FtsZ or with one of its binding partners to promote depolymerization.</text>
</comment>
<keyword evidence="1 6" id="KW-0812">Transmembrane</keyword>
<comment type="similarity">
    <text evidence="6">Belongs to the EzrA family.</text>
</comment>
<dbReference type="AlphaFoldDB" id="G9ZSQ7"/>
<dbReference type="GO" id="GO:0000917">
    <property type="term" value="P:division septum assembly"/>
    <property type="evidence" value="ECO:0007669"/>
    <property type="project" value="UniProtKB-KW"/>
</dbReference>
<evidence type="ECO:0000313" key="8">
    <source>
        <dbReference type="EMBL" id="EHL95624.1"/>
    </source>
</evidence>
<dbReference type="Proteomes" id="UP000004625">
    <property type="component" value="Unassembled WGS sequence"/>
</dbReference>
<evidence type="ECO:0000313" key="9">
    <source>
        <dbReference type="Proteomes" id="UP000004625"/>
    </source>
</evidence>
<keyword evidence="5 6" id="KW-0717">Septation</keyword>
<feature type="coiled-coil region" evidence="6">
    <location>
        <begin position="221"/>
        <end position="270"/>
    </location>
</feature>
<evidence type="ECO:0000256" key="2">
    <source>
        <dbReference type="ARBA" id="ARBA00022989"/>
    </source>
</evidence>
<dbReference type="eggNOG" id="COG4477">
    <property type="taxonomic scope" value="Bacteria"/>
</dbReference>
<keyword evidence="6" id="KW-1003">Cell membrane</keyword>
<proteinExistence type="inferred from homology"/>
<comment type="subcellular location">
    <subcellularLocation>
        <location evidence="6">Cell membrane</location>
        <topology evidence="6">Single-pass membrane protein</topology>
    </subcellularLocation>
    <text evidence="6">Colocalized with FtsZ to the nascent septal site.</text>
</comment>
<dbReference type="EMBL" id="AGEY01000197">
    <property type="protein sequence ID" value="EHL95624.1"/>
    <property type="molecule type" value="Genomic_DNA"/>
</dbReference>
<evidence type="ECO:0000256" key="7">
    <source>
        <dbReference type="SAM" id="Phobius"/>
    </source>
</evidence>
<feature type="coiled-coil region" evidence="6">
    <location>
        <begin position="302"/>
        <end position="402"/>
    </location>
</feature>
<feature type="coiled-coil region" evidence="6">
    <location>
        <begin position="160"/>
        <end position="187"/>
    </location>
</feature>
<dbReference type="PATRIC" id="fig|797515.3.peg.2567"/>
<dbReference type="InterPro" id="IPR010379">
    <property type="entry name" value="EzrA"/>
</dbReference>
<comment type="caution">
    <text evidence="8">The sequence shown here is derived from an EMBL/GenBank/DDBJ whole genome shotgun (WGS) entry which is preliminary data.</text>
</comment>
<dbReference type="STRING" id="797515.HMPREF9103_02821"/>
<keyword evidence="9" id="KW-1185">Reference proteome</keyword>
<evidence type="ECO:0000256" key="4">
    <source>
        <dbReference type="ARBA" id="ARBA00023136"/>
    </source>
</evidence>
<dbReference type="Pfam" id="PF06160">
    <property type="entry name" value="EzrA"/>
    <property type="match status" value="1"/>
</dbReference>
<protein>
    <recommendedName>
        <fullName evidence="6">Septation ring formation regulator EzrA</fullName>
    </recommendedName>
</protein>
<feature type="topological domain" description="Cytoplasmic" evidence="6">
    <location>
        <begin position="49"/>
        <end position="605"/>
    </location>
</feature>
<name>G9ZSQ7_9LACO</name>
<evidence type="ECO:0000256" key="1">
    <source>
        <dbReference type="ARBA" id="ARBA00022692"/>
    </source>
</evidence>
<evidence type="ECO:0000256" key="3">
    <source>
        <dbReference type="ARBA" id="ARBA00023054"/>
    </source>
</evidence>
<organism evidence="8 9">
    <name type="scientific">Lentilactobacillus parafarraginis F0439</name>
    <dbReference type="NCBI Taxonomy" id="797515"/>
    <lineage>
        <taxon>Bacteria</taxon>
        <taxon>Bacillati</taxon>
        <taxon>Bacillota</taxon>
        <taxon>Bacilli</taxon>
        <taxon>Lactobacillales</taxon>
        <taxon>Lactobacillaceae</taxon>
        <taxon>Lentilactobacillus</taxon>
    </lineage>
</organism>
<feature type="topological domain" description="Extracellular" evidence="6">
    <location>
        <begin position="1"/>
        <end position="29"/>
    </location>
</feature>
<dbReference type="GO" id="GO:0005886">
    <property type="term" value="C:plasma membrane"/>
    <property type="evidence" value="ECO:0007669"/>
    <property type="project" value="UniProtKB-SubCell"/>
</dbReference>
<keyword evidence="6" id="KW-0131">Cell cycle</keyword>
<keyword evidence="3 6" id="KW-0175">Coiled coil</keyword>
<evidence type="ECO:0000256" key="5">
    <source>
        <dbReference type="ARBA" id="ARBA00023210"/>
    </source>
</evidence>
<dbReference type="HOGENOM" id="CLU_034079_2_0_9"/>
<evidence type="ECO:0000256" key="6">
    <source>
        <dbReference type="HAMAP-Rule" id="MF_00728"/>
    </source>
</evidence>
<keyword evidence="6" id="KW-0132">Cell division</keyword>
<keyword evidence="2 6" id="KW-1133">Transmembrane helix</keyword>
<accession>G9ZSQ7</accession>
<keyword evidence="4 6" id="KW-0472">Membrane</keyword>
<sequence length="605" mass="69295">MFGAFLLASCVFDAHVNIFISEGWDRMFTLLIIIVVVVGACYLGFVFYQRRTIKMATDVYENKKKLTQIPLDDEFALAKKMNLSGESKKKYGQLYNKYQHYQNQMLPDIDSQIKTVKEDGKGINFIKTRKDWQTANQTIKDADATLKEIQAGLAQMYDLNKQHHLAVSELEKKYKRLREDILNENASFGPSIDGLEKMLADIEGTFDEFTKLTNSGDPSAADEVLNDLNASNSKLEDYMKRIPKLFASLNKEFDAQLDEIQTGYDELKKKGYNFPDDHFATDLKKIHDQIAANRVELKNLKVQTVETNNQKIEDAIDKLYAAMDTELQARTHVEKNTDVIGKYVAHVRRQNDDLTQRLKRLNKAYILNHQEIENNHQFDRQIKALEKQFASQKAAMEDATAVYSQINATQQKMLTALAEIENGQKDLFEAIIDLPEKEKNARNALTKFDLDMRNKRRRIDNQNLPGLPDSYQDSFTAVMREITHLEDDLGKEKINIDDISKQVIIIQSDMDTLNDQTDQLLDNANLAEQTIQYANRFISSNPEIASASSKAQTCFEKQFDYAQSLEIISSALENQSSGIFDKIKDDYFKAKKRVTAKPKQDEGQS</sequence>
<dbReference type="GO" id="GO:0000921">
    <property type="term" value="P:septin ring assembly"/>
    <property type="evidence" value="ECO:0007669"/>
    <property type="project" value="InterPro"/>
</dbReference>
<feature type="transmembrane region" description="Helical" evidence="7">
    <location>
        <begin position="26"/>
        <end position="48"/>
    </location>
</feature>
<gene>
    <name evidence="6" type="primary">ezrA</name>
    <name evidence="8" type="ORF">HMPREF9103_02821</name>
</gene>
<dbReference type="GO" id="GO:0005940">
    <property type="term" value="C:septin ring"/>
    <property type="evidence" value="ECO:0007669"/>
    <property type="project" value="InterPro"/>
</dbReference>
<reference evidence="8 9" key="1">
    <citation type="submission" date="2011-09" db="EMBL/GenBank/DDBJ databases">
        <authorList>
            <person name="Weinstock G."/>
            <person name="Sodergren E."/>
            <person name="Clifton S."/>
            <person name="Fulton L."/>
            <person name="Fulton B."/>
            <person name="Courtney L."/>
            <person name="Fronick C."/>
            <person name="Harrison M."/>
            <person name="Strong C."/>
            <person name="Farmer C."/>
            <person name="Delahaunty K."/>
            <person name="Markovic C."/>
            <person name="Hall O."/>
            <person name="Minx P."/>
            <person name="Tomlinson C."/>
            <person name="Mitreva M."/>
            <person name="Hou S."/>
            <person name="Chen J."/>
            <person name="Wollam A."/>
            <person name="Pepin K.H."/>
            <person name="Johnson M."/>
            <person name="Bhonagiri V."/>
            <person name="Zhang X."/>
            <person name="Suruliraj S."/>
            <person name="Warren W."/>
            <person name="Chinwalla A."/>
            <person name="Mardis E.R."/>
            <person name="Wilson R.K."/>
        </authorList>
    </citation>
    <scope>NUCLEOTIDE SEQUENCE [LARGE SCALE GENOMIC DNA]</scope>
    <source>
        <strain evidence="8 9">F0439</strain>
    </source>
</reference>
<dbReference type="HAMAP" id="MF_00728">
    <property type="entry name" value="EzrA"/>
    <property type="match status" value="1"/>
</dbReference>